<keyword evidence="6 7" id="KW-0961">Cell wall biogenesis/degradation</keyword>
<dbReference type="SUPFAM" id="SSF141523">
    <property type="entry name" value="L,D-transpeptidase catalytic domain-like"/>
    <property type="match status" value="1"/>
</dbReference>
<dbReference type="PROSITE" id="PS52029">
    <property type="entry name" value="LD_TPASE"/>
    <property type="match status" value="1"/>
</dbReference>
<evidence type="ECO:0000256" key="7">
    <source>
        <dbReference type="PROSITE-ProRule" id="PRU01373"/>
    </source>
</evidence>
<dbReference type="GO" id="GO:0071555">
    <property type="term" value="P:cell wall organization"/>
    <property type="evidence" value="ECO:0007669"/>
    <property type="project" value="UniProtKB-UniRule"/>
</dbReference>
<dbReference type="GO" id="GO:0016740">
    <property type="term" value="F:transferase activity"/>
    <property type="evidence" value="ECO:0007669"/>
    <property type="project" value="UniProtKB-KW"/>
</dbReference>
<dbReference type="PANTHER" id="PTHR41533:SF2">
    <property type="entry name" value="BLR7131 PROTEIN"/>
    <property type="match status" value="1"/>
</dbReference>
<comment type="caution">
    <text evidence="10">The sequence shown here is derived from an EMBL/GenBank/DDBJ whole genome shotgun (WGS) entry which is preliminary data.</text>
</comment>
<evidence type="ECO:0000256" key="5">
    <source>
        <dbReference type="ARBA" id="ARBA00022984"/>
    </source>
</evidence>
<feature type="active site" description="Proton donor/acceptor" evidence="7">
    <location>
        <position position="400"/>
    </location>
</feature>
<feature type="domain" description="L,D-TPase catalytic" evidence="9">
    <location>
        <begin position="272"/>
        <end position="440"/>
    </location>
</feature>
<evidence type="ECO:0000259" key="9">
    <source>
        <dbReference type="PROSITE" id="PS52029"/>
    </source>
</evidence>
<evidence type="ECO:0000256" key="2">
    <source>
        <dbReference type="ARBA" id="ARBA00005992"/>
    </source>
</evidence>
<keyword evidence="4 7" id="KW-0133">Cell shape</keyword>
<dbReference type="Gene3D" id="2.40.440.10">
    <property type="entry name" value="L,D-transpeptidase catalytic domain-like"/>
    <property type="match status" value="1"/>
</dbReference>
<keyword evidence="5 7" id="KW-0573">Peptidoglycan synthesis</keyword>
<dbReference type="RefSeq" id="WP_145641385.1">
    <property type="nucleotide sequence ID" value="NZ_VIWP01000008.1"/>
</dbReference>
<evidence type="ECO:0000256" key="6">
    <source>
        <dbReference type="ARBA" id="ARBA00023316"/>
    </source>
</evidence>
<organism evidence="10 11">
    <name type="scientific">Neorhizobium alkalisoli</name>
    <dbReference type="NCBI Taxonomy" id="528178"/>
    <lineage>
        <taxon>Bacteria</taxon>
        <taxon>Pseudomonadati</taxon>
        <taxon>Pseudomonadota</taxon>
        <taxon>Alphaproteobacteria</taxon>
        <taxon>Hyphomicrobiales</taxon>
        <taxon>Rhizobiaceae</taxon>
        <taxon>Rhizobium/Agrobacterium group</taxon>
        <taxon>Neorhizobium</taxon>
    </lineage>
</organism>
<dbReference type="InterPro" id="IPR052905">
    <property type="entry name" value="LD-transpeptidase_YkuD-like"/>
</dbReference>
<keyword evidence="8" id="KW-0732">Signal</keyword>
<evidence type="ECO:0000313" key="10">
    <source>
        <dbReference type="EMBL" id="TWF49386.1"/>
    </source>
</evidence>
<comment type="similarity">
    <text evidence="2">Belongs to the YkuD family.</text>
</comment>
<name>A0A561QGB0_9HYPH</name>
<dbReference type="AlphaFoldDB" id="A0A561QGB0"/>
<feature type="active site" description="Nucleophile" evidence="7">
    <location>
        <position position="419"/>
    </location>
</feature>
<feature type="chain" id="PRO_5021759883" evidence="8">
    <location>
        <begin position="26"/>
        <end position="502"/>
    </location>
</feature>
<dbReference type="UniPathway" id="UPA00219"/>
<sequence>MKKGSSSRVILPLVGALAFSASAIAAQAQPPQTPAVATAATAPKTYPAPARRPAHIVSKADPSGFAALFDPVAANQAKVLHEMGSLPLTMNSDIADAVEAYYAQPKATLIWTDGKGPNAKAVQAIKLLKQAEDWGLNAGDYAVGTEYESMPQGSAERVRGLALFEASLSNKMLMFLQDNFRGRIDPNQLSNYYDFKRKPVDLKATIGQLASLPDLMPIFDRFMPSNPKFAQLAAELHWLRNSGNGAGAAASIDKVIVAMEELRWLPKEFPQRYVFINQPAYMAYYHENGDMTLSMKAVIGQQDHQTNFFDASIKTVEFNPDWGVPQSIIRNEMLPKLKRDPAYLDKEGYKVSVKGKEMPSAKVDWTQPLENISVIQPPGPDNALGQLKILFPNPHAIYMHDTPARGKFAAQDRMFSHGCVRLENPRAMAAAVLKTSVDFVGEQIAGGEKKDMDVPEQVPVFVSYFTAWPTADGTIQYYDDIYKRDLETLNAMSVTSSSRAQS</sequence>
<dbReference type="PANTHER" id="PTHR41533">
    <property type="entry name" value="L,D-TRANSPEPTIDASE HI_1667-RELATED"/>
    <property type="match status" value="1"/>
</dbReference>
<gene>
    <name evidence="10" type="ORF">FHW37_10856</name>
</gene>
<dbReference type="EMBL" id="VIWP01000008">
    <property type="protein sequence ID" value="TWF49386.1"/>
    <property type="molecule type" value="Genomic_DNA"/>
</dbReference>
<dbReference type="InterPro" id="IPR045380">
    <property type="entry name" value="LD_TPept_scaffold_dom"/>
</dbReference>
<keyword evidence="11" id="KW-1185">Reference proteome</keyword>
<protein>
    <submittedName>
        <fullName evidence="10">L,D-transpeptidase-like protein</fullName>
    </submittedName>
</protein>
<reference evidence="10 11" key="1">
    <citation type="submission" date="2019-06" db="EMBL/GenBank/DDBJ databases">
        <title>Sorghum-associated microbial communities from plants grown in Nebraska, USA.</title>
        <authorList>
            <person name="Schachtman D."/>
        </authorList>
    </citation>
    <scope>NUCLEOTIDE SEQUENCE [LARGE SCALE GENOMIC DNA]</scope>
    <source>
        <strain evidence="10 11">1225</strain>
    </source>
</reference>
<feature type="signal peptide" evidence="8">
    <location>
        <begin position="1"/>
        <end position="25"/>
    </location>
</feature>
<dbReference type="CDD" id="cd16913">
    <property type="entry name" value="YkuD_like"/>
    <property type="match status" value="1"/>
</dbReference>
<proteinExistence type="inferred from homology"/>
<dbReference type="OrthoDB" id="9778545at2"/>
<keyword evidence="3" id="KW-0808">Transferase</keyword>
<dbReference type="InterPro" id="IPR038063">
    <property type="entry name" value="Transpep_catalytic_dom"/>
</dbReference>
<dbReference type="GO" id="GO:0004180">
    <property type="term" value="F:carboxypeptidase activity"/>
    <property type="evidence" value="ECO:0007669"/>
    <property type="project" value="UniProtKB-ARBA"/>
</dbReference>
<dbReference type="Pfam" id="PF20142">
    <property type="entry name" value="Scaffold"/>
    <property type="match status" value="1"/>
</dbReference>
<accession>A0A561QGB0</accession>
<dbReference type="Pfam" id="PF03734">
    <property type="entry name" value="YkuD"/>
    <property type="match status" value="1"/>
</dbReference>
<evidence type="ECO:0000256" key="3">
    <source>
        <dbReference type="ARBA" id="ARBA00022679"/>
    </source>
</evidence>
<dbReference type="GO" id="GO:0009252">
    <property type="term" value="P:peptidoglycan biosynthetic process"/>
    <property type="evidence" value="ECO:0007669"/>
    <property type="project" value="UniProtKB-UniPathway"/>
</dbReference>
<evidence type="ECO:0000256" key="4">
    <source>
        <dbReference type="ARBA" id="ARBA00022960"/>
    </source>
</evidence>
<comment type="pathway">
    <text evidence="1 7">Cell wall biogenesis; peptidoglycan biosynthesis.</text>
</comment>
<dbReference type="Proteomes" id="UP000320653">
    <property type="component" value="Unassembled WGS sequence"/>
</dbReference>
<evidence type="ECO:0000313" key="11">
    <source>
        <dbReference type="Proteomes" id="UP000320653"/>
    </source>
</evidence>
<evidence type="ECO:0000256" key="8">
    <source>
        <dbReference type="SAM" id="SignalP"/>
    </source>
</evidence>
<dbReference type="GO" id="GO:0008360">
    <property type="term" value="P:regulation of cell shape"/>
    <property type="evidence" value="ECO:0007669"/>
    <property type="project" value="UniProtKB-UniRule"/>
</dbReference>
<evidence type="ECO:0000256" key="1">
    <source>
        <dbReference type="ARBA" id="ARBA00004752"/>
    </source>
</evidence>
<dbReference type="InterPro" id="IPR005490">
    <property type="entry name" value="LD_TPept_cat_dom"/>
</dbReference>